<dbReference type="FunFam" id="3.40.50.720:FF:000203">
    <property type="entry name" value="D-3-phosphoglycerate dehydrogenase (SerA)"/>
    <property type="match status" value="1"/>
</dbReference>
<evidence type="ECO:0000313" key="9">
    <source>
        <dbReference type="Proteomes" id="UP000295030"/>
    </source>
</evidence>
<dbReference type="PROSITE" id="PS00065">
    <property type="entry name" value="D_2_HYDROXYACID_DH_1"/>
    <property type="match status" value="1"/>
</dbReference>
<dbReference type="GO" id="GO:0008652">
    <property type="term" value="P:amino acid biosynthetic process"/>
    <property type="evidence" value="ECO:0007669"/>
    <property type="project" value="UniProtKB-KW"/>
</dbReference>
<dbReference type="PANTHER" id="PTHR42789:SF1">
    <property type="entry name" value="D-ISOMER SPECIFIC 2-HYDROXYACID DEHYDROGENASE FAMILY PROTEIN (AFU_ORTHOLOGUE AFUA_6G10090)"/>
    <property type="match status" value="1"/>
</dbReference>
<dbReference type="OrthoDB" id="117809at2"/>
<evidence type="ECO:0000256" key="5">
    <source>
        <dbReference type="RuleBase" id="RU003719"/>
    </source>
</evidence>
<feature type="domain" description="D-isomer specific 2-hydroxyacid dehydrogenase catalytic" evidence="6">
    <location>
        <begin position="33"/>
        <end position="312"/>
    </location>
</feature>
<dbReference type="SUPFAM" id="SSF51735">
    <property type="entry name" value="NAD(P)-binding Rossmann-fold domains"/>
    <property type="match status" value="1"/>
</dbReference>
<evidence type="ECO:0000256" key="4">
    <source>
        <dbReference type="ARBA" id="ARBA00023027"/>
    </source>
</evidence>
<dbReference type="InterPro" id="IPR006139">
    <property type="entry name" value="D-isomer_2_OHA_DH_cat_dom"/>
</dbReference>
<dbReference type="InterPro" id="IPR006140">
    <property type="entry name" value="D-isomer_DH_NAD-bd"/>
</dbReference>
<keyword evidence="9" id="KW-1185">Reference proteome</keyword>
<dbReference type="PROSITE" id="PS00671">
    <property type="entry name" value="D_2_HYDROXYACID_DH_3"/>
    <property type="match status" value="1"/>
</dbReference>
<dbReference type="RefSeq" id="WP_131833672.1">
    <property type="nucleotide sequence ID" value="NZ_SMFY01000001.1"/>
</dbReference>
<dbReference type="Pfam" id="PF00389">
    <property type="entry name" value="2-Hacid_dh"/>
    <property type="match status" value="1"/>
</dbReference>
<keyword evidence="2" id="KW-0028">Amino-acid biosynthesis</keyword>
<dbReference type="InterPro" id="IPR029753">
    <property type="entry name" value="D-isomer_DH_CS"/>
</dbReference>
<keyword evidence="4" id="KW-0520">NAD</keyword>
<gene>
    <name evidence="8" type="ORF">EV667_0415</name>
</gene>
<dbReference type="InterPro" id="IPR029752">
    <property type="entry name" value="D-isomer_DH_CS1"/>
</dbReference>
<evidence type="ECO:0000259" key="6">
    <source>
        <dbReference type="Pfam" id="PF00389"/>
    </source>
</evidence>
<name>A0A4R1I4U5_ANCAQ</name>
<evidence type="ECO:0000256" key="2">
    <source>
        <dbReference type="ARBA" id="ARBA00022605"/>
    </source>
</evidence>
<dbReference type="GO" id="GO:0016616">
    <property type="term" value="F:oxidoreductase activity, acting on the CH-OH group of donors, NAD or NADP as acceptor"/>
    <property type="evidence" value="ECO:0007669"/>
    <property type="project" value="InterPro"/>
</dbReference>
<dbReference type="Pfam" id="PF02826">
    <property type="entry name" value="2-Hacid_dh_C"/>
    <property type="match status" value="1"/>
</dbReference>
<feature type="domain" description="D-isomer specific 2-hydroxyacid dehydrogenase NAD-binding" evidence="7">
    <location>
        <begin position="118"/>
        <end position="290"/>
    </location>
</feature>
<dbReference type="AlphaFoldDB" id="A0A4R1I4U5"/>
<dbReference type="Proteomes" id="UP000295030">
    <property type="component" value="Unassembled WGS sequence"/>
</dbReference>
<dbReference type="Gene3D" id="3.40.50.720">
    <property type="entry name" value="NAD(P)-binding Rossmann-like Domain"/>
    <property type="match status" value="2"/>
</dbReference>
<organism evidence="8 9">
    <name type="scientific">Ancylobacter aquaticus</name>
    <dbReference type="NCBI Taxonomy" id="100"/>
    <lineage>
        <taxon>Bacteria</taxon>
        <taxon>Pseudomonadati</taxon>
        <taxon>Pseudomonadota</taxon>
        <taxon>Alphaproteobacteria</taxon>
        <taxon>Hyphomicrobiales</taxon>
        <taxon>Xanthobacteraceae</taxon>
        <taxon>Ancylobacter</taxon>
    </lineage>
</organism>
<dbReference type="InterPro" id="IPR036291">
    <property type="entry name" value="NAD(P)-bd_dom_sf"/>
</dbReference>
<dbReference type="PANTHER" id="PTHR42789">
    <property type="entry name" value="D-ISOMER SPECIFIC 2-HYDROXYACID DEHYDROGENASE FAMILY PROTEIN (AFU_ORTHOLOGUE AFUA_6G10090)"/>
    <property type="match status" value="1"/>
</dbReference>
<protein>
    <submittedName>
        <fullName evidence="8">D-3-phosphoglycerate dehydrogenase</fullName>
    </submittedName>
</protein>
<dbReference type="GO" id="GO:0051287">
    <property type="term" value="F:NAD binding"/>
    <property type="evidence" value="ECO:0007669"/>
    <property type="project" value="InterPro"/>
</dbReference>
<dbReference type="EMBL" id="SMFY01000001">
    <property type="protein sequence ID" value="TCK30327.1"/>
    <property type="molecule type" value="Genomic_DNA"/>
</dbReference>
<sequence length="332" mass="36092">MTPMRVLLTHNRDLLKHFYGYRAVDALKALPIELVMNDSNEPLSGDTLVKAAEGCEVVISDRLAAGPRDVLERLKDVRLFTRCAVDMRNIDVDAASDAGILVCNCSSGYADAVAEHALALMLDLARNITRDAERYHAGEASHAMVFGRQMAGAHVGVIGYGSIGRRIVELALAFKMKVTVYDPYARIDNGAVIPVGLDEVLSKPDFVVCAAYATPETERMMNAGAFSRMRRDAFFINVARGILVDEDALEQALTSGTIAGAGLDVGDGPDQQPSLRLARLPNVVATPHSAALMIEPSEFQAMETVEQVKAMLEGRLPIHAKNPHRLPNWLSR</sequence>
<evidence type="ECO:0000259" key="7">
    <source>
        <dbReference type="Pfam" id="PF02826"/>
    </source>
</evidence>
<dbReference type="InterPro" id="IPR050857">
    <property type="entry name" value="D-2-hydroxyacid_DH"/>
</dbReference>
<evidence type="ECO:0000256" key="1">
    <source>
        <dbReference type="ARBA" id="ARBA00005854"/>
    </source>
</evidence>
<reference evidence="8 9" key="1">
    <citation type="submission" date="2019-03" db="EMBL/GenBank/DDBJ databases">
        <title>Genomic Encyclopedia of Type Strains, Phase IV (KMG-IV): sequencing the most valuable type-strain genomes for metagenomic binning, comparative biology and taxonomic classification.</title>
        <authorList>
            <person name="Goeker M."/>
        </authorList>
    </citation>
    <scope>NUCLEOTIDE SEQUENCE [LARGE SCALE GENOMIC DNA]</scope>
    <source>
        <strain evidence="8 9">DSM 101</strain>
    </source>
</reference>
<evidence type="ECO:0000256" key="3">
    <source>
        <dbReference type="ARBA" id="ARBA00023002"/>
    </source>
</evidence>
<keyword evidence="3 5" id="KW-0560">Oxidoreductase</keyword>
<evidence type="ECO:0000313" key="8">
    <source>
        <dbReference type="EMBL" id="TCK30327.1"/>
    </source>
</evidence>
<proteinExistence type="inferred from homology"/>
<dbReference type="SUPFAM" id="SSF52283">
    <property type="entry name" value="Formate/glycerate dehydrogenase catalytic domain-like"/>
    <property type="match status" value="1"/>
</dbReference>
<comment type="caution">
    <text evidence="8">The sequence shown here is derived from an EMBL/GenBank/DDBJ whole genome shotgun (WGS) entry which is preliminary data.</text>
</comment>
<accession>A0A4R1I4U5</accession>
<comment type="similarity">
    <text evidence="1 5">Belongs to the D-isomer specific 2-hydroxyacid dehydrogenase family.</text>
</comment>